<feature type="domain" description="CzcB-like barrel-sandwich hybrid" evidence="3">
    <location>
        <begin position="57"/>
        <end position="185"/>
    </location>
</feature>
<proteinExistence type="predicted"/>
<reference evidence="4" key="1">
    <citation type="submission" date="2021-08" db="EMBL/GenBank/DDBJ databases">
        <title>Genome of a novel bacterium of the phylum Verrucomicrobia, Oleiharenicola sp. KSB-15.</title>
        <authorList>
            <person name="Chung J.-H."/>
            <person name="Ahn J.-H."/>
            <person name="Yoon Y."/>
            <person name="Kim D.-Y."/>
            <person name="An S.-H."/>
            <person name="Park I."/>
            <person name="Yeon J."/>
        </authorList>
    </citation>
    <scope>NUCLEOTIDE SEQUENCE</scope>
    <source>
        <strain evidence="4">KSB-15</strain>
    </source>
</reference>
<dbReference type="Gene3D" id="1.10.287.470">
    <property type="entry name" value="Helix hairpin bin"/>
    <property type="match status" value="1"/>
</dbReference>
<dbReference type="InterPro" id="IPR058647">
    <property type="entry name" value="BSH_CzcB-like"/>
</dbReference>
<dbReference type="PANTHER" id="PTHR30469">
    <property type="entry name" value="MULTIDRUG RESISTANCE PROTEIN MDTA"/>
    <property type="match status" value="1"/>
</dbReference>
<evidence type="ECO:0000259" key="3">
    <source>
        <dbReference type="Pfam" id="PF25973"/>
    </source>
</evidence>
<feature type="signal peptide" evidence="2">
    <location>
        <begin position="1"/>
        <end position="18"/>
    </location>
</feature>
<dbReference type="EMBL" id="CP080507">
    <property type="protein sequence ID" value="QYM78787.1"/>
    <property type="molecule type" value="Genomic_DNA"/>
</dbReference>
<keyword evidence="2" id="KW-0732">Signal</keyword>
<dbReference type="GO" id="GO:0015562">
    <property type="term" value="F:efflux transmembrane transporter activity"/>
    <property type="evidence" value="ECO:0007669"/>
    <property type="project" value="TreeGrafter"/>
</dbReference>
<dbReference type="RefSeq" id="WP_220161891.1">
    <property type="nucleotide sequence ID" value="NZ_CP080507.1"/>
</dbReference>
<dbReference type="SUPFAM" id="SSF111369">
    <property type="entry name" value="HlyD-like secretion proteins"/>
    <property type="match status" value="1"/>
</dbReference>
<protein>
    <submittedName>
        <fullName evidence="4">Efflux RND transporter periplasmic adaptor subunit</fullName>
    </submittedName>
</protein>
<evidence type="ECO:0000313" key="4">
    <source>
        <dbReference type="EMBL" id="QYM78787.1"/>
    </source>
</evidence>
<organism evidence="4 5">
    <name type="scientific">Horticoccus luteus</name>
    <dbReference type="NCBI Taxonomy" id="2862869"/>
    <lineage>
        <taxon>Bacteria</taxon>
        <taxon>Pseudomonadati</taxon>
        <taxon>Verrucomicrobiota</taxon>
        <taxon>Opitutia</taxon>
        <taxon>Opitutales</taxon>
        <taxon>Opitutaceae</taxon>
        <taxon>Horticoccus</taxon>
    </lineage>
</organism>
<dbReference type="Gene3D" id="2.40.30.170">
    <property type="match status" value="1"/>
</dbReference>
<gene>
    <name evidence="4" type="ORF">K0B96_16010</name>
</gene>
<dbReference type="GO" id="GO:1990281">
    <property type="term" value="C:efflux pump complex"/>
    <property type="evidence" value="ECO:0007669"/>
    <property type="project" value="TreeGrafter"/>
</dbReference>
<evidence type="ECO:0000256" key="2">
    <source>
        <dbReference type="SAM" id="SignalP"/>
    </source>
</evidence>
<feature type="chain" id="PRO_5034969745" evidence="2">
    <location>
        <begin position="19"/>
        <end position="302"/>
    </location>
</feature>
<name>A0A8F9XG54_9BACT</name>
<keyword evidence="1" id="KW-0175">Coiled coil</keyword>
<dbReference type="PANTHER" id="PTHR30469:SF15">
    <property type="entry name" value="HLYD FAMILY OF SECRETION PROTEINS"/>
    <property type="match status" value="1"/>
</dbReference>
<evidence type="ECO:0000256" key="1">
    <source>
        <dbReference type="SAM" id="Coils"/>
    </source>
</evidence>
<dbReference type="AlphaFoldDB" id="A0A8F9XG54"/>
<dbReference type="Proteomes" id="UP000825051">
    <property type="component" value="Chromosome"/>
</dbReference>
<sequence length="302" mass="31611">MLPVLAAAGLGIALVTVAGGDHPTSVATLPAAAAPTSPYAVTVAGAGLVEANTENIVIATPLPGLVTKVFVALGDQVEAGMPLFALDDRGLRADLLARRAAIPVAQSQLAQAKYLFDLAASLSASQAMSTEDRETRRFALQKAQAELAQAEADVKAGELQLDRLVVRAPIAGEILQLKIHAGEYATPASPTAGEQPLLLLGDVSPLHVRVDVDEFDAGRLTPTAPATGFLRGRPDHPIPLTFVRLEPYVLPKHSLTGSSTERVDTRVLQVIYRFDPHQTPAFVGQQMDVFIAGAAEASGAAR</sequence>
<accession>A0A8F9XG54</accession>
<feature type="coiled-coil region" evidence="1">
    <location>
        <begin position="140"/>
        <end position="167"/>
    </location>
</feature>
<dbReference type="Gene3D" id="2.40.50.100">
    <property type="match status" value="1"/>
</dbReference>
<dbReference type="Pfam" id="PF25973">
    <property type="entry name" value="BSH_CzcB"/>
    <property type="match status" value="1"/>
</dbReference>
<evidence type="ECO:0000313" key="5">
    <source>
        <dbReference type="Proteomes" id="UP000825051"/>
    </source>
</evidence>
<dbReference type="KEGG" id="ole:K0B96_16010"/>
<keyword evidence="5" id="KW-1185">Reference proteome</keyword>